<accession>A0AA39ME51</accession>
<evidence type="ECO:0000256" key="1">
    <source>
        <dbReference type="SAM" id="SignalP"/>
    </source>
</evidence>
<feature type="signal peptide" evidence="1">
    <location>
        <begin position="1"/>
        <end position="24"/>
    </location>
</feature>
<sequence length="146" mass="16888">MRLKIFTKFLVIPLALQPPPPFQCLCCHSRCCYRALQNDAYRCWKHVLHRIDSDSLCVSTFGTVVEHRHWALSDNLCTGPFYVVAMKQNCNSWDDRKSLVRLDIHLLLRLRKGQVQLHELGREAVVDWFRTTLGSIHSSLFHAVAA</sequence>
<proteinExistence type="predicted"/>
<dbReference type="EMBL" id="JAUEPT010000164">
    <property type="protein sequence ID" value="KAK0430190.1"/>
    <property type="molecule type" value="Genomic_DNA"/>
</dbReference>
<keyword evidence="3" id="KW-1185">Reference proteome</keyword>
<feature type="chain" id="PRO_5041255603" description="Secreted protein" evidence="1">
    <location>
        <begin position="25"/>
        <end position="146"/>
    </location>
</feature>
<keyword evidence="1" id="KW-0732">Signal</keyword>
<evidence type="ECO:0008006" key="4">
    <source>
        <dbReference type="Google" id="ProtNLM"/>
    </source>
</evidence>
<organism evidence="2 3">
    <name type="scientific">Armillaria borealis</name>
    <dbReference type="NCBI Taxonomy" id="47425"/>
    <lineage>
        <taxon>Eukaryota</taxon>
        <taxon>Fungi</taxon>
        <taxon>Dikarya</taxon>
        <taxon>Basidiomycota</taxon>
        <taxon>Agaricomycotina</taxon>
        <taxon>Agaricomycetes</taxon>
        <taxon>Agaricomycetidae</taxon>
        <taxon>Agaricales</taxon>
        <taxon>Marasmiineae</taxon>
        <taxon>Physalacriaceae</taxon>
        <taxon>Armillaria</taxon>
    </lineage>
</organism>
<reference evidence="2" key="1">
    <citation type="submission" date="2023-06" db="EMBL/GenBank/DDBJ databases">
        <authorList>
            <consortium name="Lawrence Berkeley National Laboratory"/>
            <person name="Ahrendt S."/>
            <person name="Sahu N."/>
            <person name="Indic B."/>
            <person name="Wong-Bajracharya J."/>
            <person name="Merenyi Z."/>
            <person name="Ke H.-M."/>
            <person name="Monk M."/>
            <person name="Kocsube S."/>
            <person name="Drula E."/>
            <person name="Lipzen A."/>
            <person name="Balint B."/>
            <person name="Henrissat B."/>
            <person name="Andreopoulos B."/>
            <person name="Martin F.M."/>
            <person name="Harder C.B."/>
            <person name="Rigling D."/>
            <person name="Ford K.L."/>
            <person name="Foster G.D."/>
            <person name="Pangilinan J."/>
            <person name="Papanicolaou A."/>
            <person name="Barry K."/>
            <person name="LaButti K."/>
            <person name="Viragh M."/>
            <person name="Koriabine M."/>
            <person name="Yan M."/>
            <person name="Riley R."/>
            <person name="Champramary S."/>
            <person name="Plett K.L."/>
            <person name="Tsai I.J."/>
            <person name="Slot J."/>
            <person name="Sipos G."/>
            <person name="Plett J."/>
            <person name="Nagy L.G."/>
            <person name="Grigoriev I.V."/>
        </authorList>
    </citation>
    <scope>NUCLEOTIDE SEQUENCE</scope>
    <source>
        <strain evidence="2">FPL87.14</strain>
    </source>
</reference>
<protein>
    <recommendedName>
        <fullName evidence="4">Secreted protein</fullName>
    </recommendedName>
</protein>
<evidence type="ECO:0000313" key="2">
    <source>
        <dbReference type="EMBL" id="KAK0430190.1"/>
    </source>
</evidence>
<dbReference type="AlphaFoldDB" id="A0AA39ME51"/>
<dbReference type="Proteomes" id="UP001175226">
    <property type="component" value="Unassembled WGS sequence"/>
</dbReference>
<evidence type="ECO:0000313" key="3">
    <source>
        <dbReference type="Proteomes" id="UP001175226"/>
    </source>
</evidence>
<comment type="caution">
    <text evidence="2">The sequence shown here is derived from an EMBL/GenBank/DDBJ whole genome shotgun (WGS) entry which is preliminary data.</text>
</comment>
<gene>
    <name evidence="2" type="ORF">EV421DRAFT_1860004</name>
</gene>
<name>A0AA39ME51_9AGAR</name>